<protein>
    <submittedName>
        <fullName evidence="1">Uncharacterized protein</fullName>
    </submittedName>
</protein>
<dbReference type="EMBL" id="JBAWKB010000004">
    <property type="protein sequence ID" value="MFH6772696.1"/>
    <property type="molecule type" value="Genomic_DNA"/>
</dbReference>
<dbReference type="RefSeq" id="WP_344741870.1">
    <property type="nucleotide sequence ID" value="NZ_BAABAY010000006.1"/>
</dbReference>
<comment type="caution">
    <text evidence="1">The sequence shown here is derived from an EMBL/GenBank/DDBJ whole genome shotgun (WGS) entry which is preliminary data.</text>
</comment>
<sequence>MKKNLIFRILGNDLQDLHGNNQTLKNLEFTLKNEEEFPDTEKMYLLNRIYDLSKKNKILELLNRYDYKHIDLPFSMDEFKKIEYPRGIDTKINNYLHRQESRIWLINYIKYILGTEKKIRSCFFKKLYAFNMYMININGARNFCLNYGKNNGYEWIFVLDSNAYFTHELFNNVIDNIKENTEYICIPQIRLSENNFKNEQLLNEPINFNSFIHREPQIAFKNTSKLKFNEKIPYGTAEKAELLRVLQVPGPWDTWNDNELYIGIKDRKIENVKYQILSKVIRLNSHNSKNNITDNFTKRIAGLNYLINEIKSNCNG</sequence>
<evidence type="ECO:0000313" key="2">
    <source>
        <dbReference type="Proteomes" id="UP001610100"/>
    </source>
</evidence>
<evidence type="ECO:0000313" key="1">
    <source>
        <dbReference type="EMBL" id="MFH6772696.1"/>
    </source>
</evidence>
<name>A0ABW7N0U9_9FLAO</name>
<keyword evidence="2" id="KW-1185">Reference proteome</keyword>
<reference evidence="1 2" key="1">
    <citation type="submission" date="2024-02" db="EMBL/GenBank/DDBJ databases">
        <title>A Gaetbulibacter species isolated from tidal flats and genomic insights of their niches.</title>
        <authorList>
            <person name="Ye Y."/>
        </authorList>
    </citation>
    <scope>NUCLEOTIDE SEQUENCE [LARGE SCALE GENOMIC DNA]</scope>
    <source>
        <strain evidence="1 2">KYW382</strain>
    </source>
</reference>
<organism evidence="1 2">
    <name type="scientific">Gaetbulibacter aestuarii</name>
    <dbReference type="NCBI Taxonomy" id="1502358"/>
    <lineage>
        <taxon>Bacteria</taxon>
        <taxon>Pseudomonadati</taxon>
        <taxon>Bacteroidota</taxon>
        <taxon>Flavobacteriia</taxon>
        <taxon>Flavobacteriales</taxon>
        <taxon>Flavobacteriaceae</taxon>
        <taxon>Gaetbulibacter</taxon>
    </lineage>
</organism>
<proteinExistence type="predicted"/>
<accession>A0ABW7N0U9</accession>
<dbReference type="Proteomes" id="UP001610100">
    <property type="component" value="Unassembled WGS sequence"/>
</dbReference>
<gene>
    <name evidence="1" type="ORF">V8G58_12205</name>
</gene>